<dbReference type="AlphaFoldDB" id="X1IZ82"/>
<accession>X1IZ82</accession>
<name>X1IZ82_9ZZZZ</name>
<protein>
    <recommendedName>
        <fullName evidence="2">Helix-turn-helix type 11 domain-containing protein</fullName>
    </recommendedName>
</protein>
<sequence length="115" mass="13636">MKNKKYKKMGFGLEMIEELRRYLKKYYVFHLFYKHQECIASEIMKETGICKSTLYNYIDKAVEAELIIKNFKKELHKNGAQFTVVAQPILGAFLKTFRKTIVEFSQKLSELQVNL</sequence>
<evidence type="ECO:0000313" key="1">
    <source>
        <dbReference type="EMBL" id="GAH74545.1"/>
    </source>
</evidence>
<dbReference type="Gene3D" id="1.10.10.10">
    <property type="entry name" value="Winged helix-like DNA-binding domain superfamily/Winged helix DNA-binding domain"/>
    <property type="match status" value="1"/>
</dbReference>
<dbReference type="EMBL" id="BARU01032759">
    <property type="protein sequence ID" value="GAH74545.1"/>
    <property type="molecule type" value="Genomic_DNA"/>
</dbReference>
<proteinExistence type="predicted"/>
<evidence type="ECO:0008006" key="2">
    <source>
        <dbReference type="Google" id="ProtNLM"/>
    </source>
</evidence>
<organism evidence="1">
    <name type="scientific">marine sediment metagenome</name>
    <dbReference type="NCBI Taxonomy" id="412755"/>
    <lineage>
        <taxon>unclassified sequences</taxon>
        <taxon>metagenomes</taxon>
        <taxon>ecological metagenomes</taxon>
    </lineage>
</organism>
<dbReference type="InterPro" id="IPR036388">
    <property type="entry name" value="WH-like_DNA-bd_sf"/>
</dbReference>
<reference evidence="1" key="1">
    <citation type="journal article" date="2014" name="Front. Microbiol.">
        <title>High frequency of phylogenetically diverse reductive dehalogenase-homologous genes in deep subseafloor sedimentary metagenomes.</title>
        <authorList>
            <person name="Kawai M."/>
            <person name="Futagami T."/>
            <person name="Toyoda A."/>
            <person name="Takaki Y."/>
            <person name="Nishi S."/>
            <person name="Hori S."/>
            <person name="Arai W."/>
            <person name="Tsubouchi T."/>
            <person name="Morono Y."/>
            <person name="Uchiyama I."/>
            <person name="Ito T."/>
            <person name="Fujiyama A."/>
            <person name="Inagaki F."/>
            <person name="Takami H."/>
        </authorList>
    </citation>
    <scope>NUCLEOTIDE SEQUENCE</scope>
    <source>
        <strain evidence="1">Expedition CK06-06</strain>
    </source>
</reference>
<gene>
    <name evidence="1" type="ORF">S03H2_51622</name>
</gene>
<comment type="caution">
    <text evidence="1">The sequence shown here is derived from an EMBL/GenBank/DDBJ whole genome shotgun (WGS) entry which is preliminary data.</text>
</comment>